<keyword evidence="3" id="KW-0046">Antibiotic resistance</keyword>
<protein>
    <recommendedName>
        <fullName evidence="2">Bleomycin resistance protein</fullName>
    </recommendedName>
</protein>
<organism evidence="5 6">
    <name type="scientific">Pseudoclavibacter helvolus</name>
    <dbReference type="NCBI Taxonomy" id="255205"/>
    <lineage>
        <taxon>Bacteria</taxon>
        <taxon>Bacillati</taxon>
        <taxon>Actinomycetota</taxon>
        <taxon>Actinomycetes</taxon>
        <taxon>Micrococcales</taxon>
        <taxon>Microbacteriaceae</taxon>
        <taxon>Pseudoclavibacter</taxon>
    </lineage>
</organism>
<sequence>MRDRAVPNLPSRDFDATAGFYGSFGFAKTYRDDGWMILARGTVVLEFFAFPDVDPYASNAMCSIRVADVDALYDAIRATGVPEARVGFPRLHPVTRGDWGGRVGYLVDIDGTQLNLIGER</sequence>
<keyword evidence="6" id="KW-1185">Reference proteome</keyword>
<dbReference type="PRINTS" id="PR00311">
    <property type="entry name" value="BLEOMYCINRST"/>
</dbReference>
<evidence type="ECO:0000313" key="6">
    <source>
        <dbReference type="Proteomes" id="UP000545286"/>
    </source>
</evidence>
<comment type="caution">
    <text evidence="5">The sequence shown here is derived from an EMBL/GenBank/DDBJ whole genome shotgun (WGS) entry which is preliminary data.</text>
</comment>
<evidence type="ECO:0000256" key="1">
    <source>
        <dbReference type="ARBA" id="ARBA00011051"/>
    </source>
</evidence>
<dbReference type="Proteomes" id="UP000545286">
    <property type="component" value="Unassembled WGS sequence"/>
</dbReference>
<evidence type="ECO:0000313" key="5">
    <source>
        <dbReference type="EMBL" id="MBB2958567.1"/>
    </source>
</evidence>
<gene>
    <name evidence="5" type="ORF">FHX72_002713</name>
</gene>
<dbReference type="GO" id="GO:0046677">
    <property type="term" value="P:response to antibiotic"/>
    <property type="evidence" value="ECO:0007669"/>
    <property type="project" value="UniProtKB-KW"/>
</dbReference>
<dbReference type="SUPFAM" id="SSF54593">
    <property type="entry name" value="Glyoxalase/Bleomycin resistance protein/Dihydroxybiphenyl dioxygenase"/>
    <property type="match status" value="1"/>
</dbReference>
<dbReference type="InterPro" id="IPR004360">
    <property type="entry name" value="Glyas_Fos-R_dOase_dom"/>
</dbReference>
<dbReference type="InterPro" id="IPR037523">
    <property type="entry name" value="VOC_core"/>
</dbReference>
<dbReference type="Gene3D" id="3.10.180.10">
    <property type="entry name" value="2,3-Dihydroxybiphenyl 1,2-Dioxygenase, domain 1"/>
    <property type="match status" value="1"/>
</dbReference>
<dbReference type="RefSeq" id="WP_068479482.1">
    <property type="nucleotide sequence ID" value="NZ_CZJS01000091.1"/>
</dbReference>
<dbReference type="Pfam" id="PF00903">
    <property type="entry name" value="Glyoxalase"/>
    <property type="match status" value="1"/>
</dbReference>
<dbReference type="PROSITE" id="PS51819">
    <property type="entry name" value="VOC"/>
    <property type="match status" value="1"/>
</dbReference>
<name>A0A7W4UQ43_9MICO</name>
<evidence type="ECO:0000256" key="3">
    <source>
        <dbReference type="ARBA" id="ARBA00023251"/>
    </source>
</evidence>
<feature type="domain" description="VOC" evidence="4">
    <location>
        <begin position="1"/>
        <end position="119"/>
    </location>
</feature>
<comment type="similarity">
    <text evidence="1">Belongs to the bleomycin resistance protein family.</text>
</comment>
<accession>A0A7W4UQ43</accession>
<proteinExistence type="inferred from homology"/>
<dbReference type="EMBL" id="JACHWJ010000004">
    <property type="protein sequence ID" value="MBB2958567.1"/>
    <property type="molecule type" value="Genomic_DNA"/>
</dbReference>
<evidence type="ECO:0000256" key="2">
    <source>
        <dbReference type="ARBA" id="ARBA00021572"/>
    </source>
</evidence>
<dbReference type="InterPro" id="IPR029068">
    <property type="entry name" value="Glyas_Bleomycin-R_OHBP_Dase"/>
</dbReference>
<dbReference type="OrthoDB" id="6624781at2"/>
<evidence type="ECO:0000259" key="4">
    <source>
        <dbReference type="PROSITE" id="PS51819"/>
    </source>
</evidence>
<reference evidence="5 6" key="1">
    <citation type="submission" date="2020-08" db="EMBL/GenBank/DDBJ databases">
        <title>Sequencing the genomes of 1000 actinobacteria strains.</title>
        <authorList>
            <person name="Klenk H.-P."/>
        </authorList>
    </citation>
    <scope>NUCLEOTIDE SEQUENCE [LARGE SCALE GENOMIC DNA]</scope>
    <source>
        <strain evidence="5 6">DSM 20419</strain>
    </source>
</reference>
<dbReference type="AlphaFoldDB" id="A0A7W4UQ43"/>
<dbReference type="InterPro" id="IPR000335">
    <property type="entry name" value="Bleomycin-R"/>
</dbReference>
<dbReference type="CDD" id="cd08350">
    <property type="entry name" value="BLMT_like"/>
    <property type="match status" value="1"/>
</dbReference>